<feature type="compositionally biased region" description="Pro residues" evidence="1">
    <location>
        <begin position="222"/>
        <end position="232"/>
    </location>
</feature>
<feature type="compositionally biased region" description="Gly residues" evidence="1">
    <location>
        <begin position="93"/>
        <end position="103"/>
    </location>
</feature>
<dbReference type="EMBL" id="ML002820">
    <property type="protein sequence ID" value="RKP35648.1"/>
    <property type="molecule type" value="Genomic_DNA"/>
</dbReference>
<evidence type="ECO:0000256" key="1">
    <source>
        <dbReference type="SAM" id="MobiDB-lite"/>
    </source>
</evidence>
<evidence type="ECO:0000313" key="2">
    <source>
        <dbReference type="EMBL" id="RKP35648.1"/>
    </source>
</evidence>
<keyword evidence="3" id="KW-1185">Reference proteome</keyword>
<feature type="region of interest" description="Disordered" evidence="1">
    <location>
        <begin position="1"/>
        <end position="61"/>
    </location>
</feature>
<feature type="region of interest" description="Disordered" evidence="1">
    <location>
        <begin position="201"/>
        <end position="262"/>
    </location>
</feature>
<sequence length="426" mass="44999">MSPQQRPPSQRAVGKAPASTAPPTPSSNYNSTAGQEPARSRHEDPATSRPPAAPGSSSLGQRMVASTQGLLSAAAARSSIGLAQGLQAAIPGGKAGPSTGGGEASRHHSDHAAVEAEWKTAVGVTEGKGKGSRGRILDQTVRLTNPRSLFTPNSPAGLETGTTMSTMLAMDAAPELPSPLPLRGGAVGGCEADHYWHGSPASNNPFSLPETPLSLKSWPSSPSSPQPPPPWATAPSSNRSRTDPGQSMFESSGGGDIMDFLRNPRSLHTGDYDAVFHTNDLELQRRQHNREVPLSSPSTEPMYSHLSNSSAFRQGVGRGSGQVLEVLTSADMELAVHSFLSRRTDYTDAVYGTGDQHVPASPFTMQGEYDTGRSAVVIDATADTLQQLNLEEAWSGSQSPLTKPMSPKQEALERLAMFQKQLRPRL</sequence>
<dbReference type="Proteomes" id="UP000268162">
    <property type="component" value="Unassembled WGS sequence"/>
</dbReference>
<evidence type="ECO:0000313" key="3">
    <source>
        <dbReference type="Proteomes" id="UP000268162"/>
    </source>
</evidence>
<dbReference type="AlphaFoldDB" id="A0A4P9ZR67"/>
<accession>A0A4P9ZR67</accession>
<reference evidence="3" key="1">
    <citation type="journal article" date="2018" name="Nat. Microbiol.">
        <title>Leveraging single-cell genomics to expand the fungal tree of life.</title>
        <authorList>
            <person name="Ahrendt S.R."/>
            <person name="Quandt C.A."/>
            <person name="Ciobanu D."/>
            <person name="Clum A."/>
            <person name="Salamov A."/>
            <person name="Andreopoulos B."/>
            <person name="Cheng J.F."/>
            <person name="Woyke T."/>
            <person name="Pelin A."/>
            <person name="Henrissat B."/>
            <person name="Reynolds N.K."/>
            <person name="Benny G.L."/>
            <person name="Smith M.E."/>
            <person name="James T.Y."/>
            <person name="Grigoriev I.V."/>
        </authorList>
    </citation>
    <scope>NUCLEOTIDE SEQUENCE [LARGE SCALE GENOMIC DNA]</scope>
    <source>
        <strain evidence="3">RSA 468</strain>
    </source>
</reference>
<organism evidence="2 3">
    <name type="scientific">Dimargaris cristalligena</name>
    <dbReference type="NCBI Taxonomy" id="215637"/>
    <lineage>
        <taxon>Eukaryota</taxon>
        <taxon>Fungi</taxon>
        <taxon>Fungi incertae sedis</taxon>
        <taxon>Zoopagomycota</taxon>
        <taxon>Kickxellomycotina</taxon>
        <taxon>Dimargaritomycetes</taxon>
        <taxon>Dimargaritales</taxon>
        <taxon>Dimargaritaceae</taxon>
        <taxon>Dimargaris</taxon>
    </lineage>
</organism>
<proteinExistence type="predicted"/>
<name>A0A4P9ZR67_9FUNG</name>
<feature type="region of interest" description="Disordered" evidence="1">
    <location>
        <begin position="91"/>
        <end position="111"/>
    </location>
</feature>
<feature type="compositionally biased region" description="Low complexity" evidence="1">
    <location>
        <begin position="211"/>
        <end position="221"/>
    </location>
</feature>
<gene>
    <name evidence="2" type="ORF">BJ085DRAFT_28281</name>
</gene>
<protein>
    <submittedName>
        <fullName evidence="2">Uncharacterized protein</fullName>
    </submittedName>
</protein>